<keyword evidence="1" id="KW-0732">Signal</keyword>
<evidence type="ECO:0000313" key="2">
    <source>
        <dbReference type="EMBL" id="AIF98575.1"/>
    </source>
</evidence>
<protein>
    <submittedName>
        <fullName evidence="2">Uncharacterized protein</fullName>
    </submittedName>
</protein>
<organism evidence="2 5">
    <name type="scientific">Alteromonas australica</name>
    <dbReference type="NCBI Taxonomy" id="589873"/>
    <lineage>
        <taxon>Bacteria</taxon>
        <taxon>Pseudomonadati</taxon>
        <taxon>Pseudomonadota</taxon>
        <taxon>Gammaproteobacteria</taxon>
        <taxon>Alteromonadales</taxon>
        <taxon>Alteromonadaceae</taxon>
        <taxon>Alteromonas/Salinimonas group</taxon>
        <taxon>Alteromonas</taxon>
    </lineage>
</organism>
<dbReference type="KEGG" id="aaus:EP12_07800"/>
<dbReference type="KEGG" id="aal:EP13_07705"/>
<evidence type="ECO:0000313" key="4">
    <source>
        <dbReference type="EMBL" id="HBU52078.1"/>
    </source>
</evidence>
<accession>A0A075P127</accession>
<dbReference type="Proteomes" id="UP000056090">
    <property type="component" value="Chromosome"/>
</dbReference>
<evidence type="ECO:0000313" key="6">
    <source>
        <dbReference type="Proteomes" id="UP000263517"/>
    </source>
</evidence>
<dbReference type="STRING" id="589873.EP12_07800"/>
<sequence>MKKLLVASVSVMAFASAAANANVEPEKINLESLINDAMISINMADVLPKNDAHIVVKKQSTMMLNEQTQEALHKNLLAMAKAKKDAQLLVESE</sequence>
<dbReference type="PATRIC" id="fig|589873.4.peg.1686"/>
<gene>
    <name evidence="3" type="ORF">DCW74_10915</name>
    <name evidence="4" type="ORF">DEB45_12525</name>
    <name evidence="2" type="ORF">EP13_07705</name>
</gene>
<dbReference type="EMBL" id="CP008849">
    <property type="protein sequence ID" value="AIF98575.1"/>
    <property type="molecule type" value="Genomic_DNA"/>
</dbReference>
<dbReference type="EMBL" id="DNAN01000387">
    <property type="protein sequence ID" value="HAW76232.1"/>
    <property type="molecule type" value="Genomic_DNA"/>
</dbReference>
<name>A0A075P127_9ALTE</name>
<keyword evidence="5" id="KW-1185">Reference proteome</keyword>
<evidence type="ECO:0000313" key="5">
    <source>
        <dbReference type="Proteomes" id="UP000056090"/>
    </source>
</evidence>
<dbReference type="AlphaFoldDB" id="A0A075P127"/>
<reference evidence="6 7" key="2">
    <citation type="journal article" date="2018" name="Nat. Biotechnol.">
        <title>A standardized bacterial taxonomy based on genome phylogeny substantially revises the tree of life.</title>
        <authorList>
            <person name="Parks D.H."/>
            <person name="Chuvochina M."/>
            <person name="Waite D.W."/>
            <person name="Rinke C."/>
            <person name="Skarshewski A."/>
            <person name="Chaumeil P.A."/>
            <person name="Hugenholtz P."/>
        </authorList>
    </citation>
    <scope>NUCLEOTIDE SEQUENCE [LARGE SCALE GENOMIC DNA]</scope>
    <source>
        <strain evidence="4">UBA11621</strain>
        <strain evidence="3">UBA11978</strain>
    </source>
</reference>
<feature type="chain" id="PRO_5036289677" evidence="1">
    <location>
        <begin position="22"/>
        <end position="93"/>
    </location>
</feature>
<dbReference type="OrthoDB" id="6336485at2"/>
<evidence type="ECO:0000256" key="1">
    <source>
        <dbReference type="SAM" id="SignalP"/>
    </source>
</evidence>
<dbReference type="EMBL" id="DONK01000190">
    <property type="protein sequence ID" value="HBU52078.1"/>
    <property type="molecule type" value="Genomic_DNA"/>
</dbReference>
<evidence type="ECO:0000313" key="3">
    <source>
        <dbReference type="EMBL" id="HAW76232.1"/>
    </source>
</evidence>
<dbReference type="Proteomes" id="UP000264779">
    <property type="component" value="Unassembled WGS sequence"/>
</dbReference>
<proteinExistence type="predicted"/>
<evidence type="ECO:0000313" key="7">
    <source>
        <dbReference type="Proteomes" id="UP000264779"/>
    </source>
</evidence>
<dbReference type="Proteomes" id="UP000263517">
    <property type="component" value="Unassembled WGS sequence"/>
</dbReference>
<feature type="signal peptide" evidence="1">
    <location>
        <begin position="1"/>
        <end position="21"/>
    </location>
</feature>
<reference evidence="2 5" key="1">
    <citation type="submission" date="2014-06" db="EMBL/GenBank/DDBJ databases">
        <title>Genomes of Alteromonas australica, a world apart.</title>
        <authorList>
            <person name="Gonzaga A."/>
            <person name="Lopez-Perez M."/>
            <person name="Rodriguez-Valera F."/>
        </authorList>
    </citation>
    <scope>NUCLEOTIDE SEQUENCE [LARGE SCALE GENOMIC DNA]</scope>
    <source>
        <strain evidence="2 5">H 17</strain>
    </source>
</reference>